<gene>
    <name evidence="2" type="ORF">QJS35_26000</name>
</gene>
<keyword evidence="1" id="KW-0472">Membrane</keyword>
<comment type="caution">
    <text evidence="2">The sequence shown here is derived from an EMBL/GenBank/DDBJ whole genome shotgun (WGS) entry which is preliminary data.</text>
</comment>
<accession>A0ABV1L0H1</accession>
<proteinExistence type="predicted"/>
<feature type="transmembrane region" description="Helical" evidence="1">
    <location>
        <begin position="65"/>
        <end position="86"/>
    </location>
</feature>
<feature type="transmembrane region" description="Helical" evidence="1">
    <location>
        <begin position="92"/>
        <end position="113"/>
    </location>
</feature>
<protein>
    <submittedName>
        <fullName evidence="2">DMT family transporter</fullName>
    </submittedName>
</protein>
<keyword evidence="1" id="KW-1133">Transmembrane helix</keyword>
<dbReference type="RefSeq" id="WP_232188500.1">
    <property type="nucleotide sequence ID" value="NZ_JAIOAP010000016.1"/>
</dbReference>
<reference evidence="2 3" key="1">
    <citation type="journal article" date="2023" name="Genome Announc.">
        <title>Pan-Genome Analyses of the Genus Cohnella and Proposal of the Novel Species Cohnella silvisoli sp. nov., Isolated from Forest Soil.</title>
        <authorList>
            <person name="Wang C."/>
            <person name="Mao L."/>
            <person name="Bao G."/>
            <person name="Zhu H."/>
        </authorList>
    </citation>
    <scope>NUCLEOTIDE SEQUENCE [LARGE SCALE GENOMIC DNA]</scope>
    <source>
        <strain evidence="2 3">NL03-T5-1</strain>
    </source>
</reference>
<dbReference type="PANTHER" id="PTHR34821">
    <property type="entry name" value="INNER MEMBRANE PROTEIN YDCZ"/>
    <property type="match status" value="1"/>
</dbReference>
<evidence type="ECO:0000313" key="2">
    <source>
        <dbReference type="EMBL" id="MEQ4485839.1"/>
    </source>
</evidence>
<name>A0ABV1L0H1_9BACL</name>
<dbReference type="Proteomes" id="UP001493487">
    <property type="component" value="Unassembled WGS sequence"/>
</dbReference>
<dbReference type="PANTHER" id="PTHR34821:SF2">
    <property type="entry name" value="INNER MEMBRANE PROTEIN YDCZ"/>
    <property type="match status" value="1"/>
</dbReference>
<dbReference type="InterPro" id="IPR006750">
    <property type="entry name" value="YdcZ"/>
</dbReference>
<feature type="transmembrane region" description="Helical" evidence="1">
    <location>
        <begin position="32"/>
        <end position="53"/>
    </location>
</feature>
<sequence length="146" mass="15346">MKANGFHLLLALAAGMLGVVQGMINAHIGKALGQYGMIVGVSAVQIFIASLVVWRFKSVPLQPSILLWIVIAGILGVGIMFGVSYATGTVGALPVFIFMIAGQIIASAIIDHFGLMGLPRNSFNLSKLGSILIIMTGVWCLMKSTS</sequence>
<keyword evidence="3" id="KW-1185">Reference proteome</keyword>
<feature type="transmembrane region" description="Helical" evidence="1">
    <location>
        <begin position="125"/>
        <end position="144"/>
    </location>
</feature>
<evidence type="ECO:0000256" key="1">
    <source>
        <dbReference type="SAM" id="Phobius"/>
    </source>
</evidence>
<dbReference type="Pfam" id="PF04657">
    <property type="entry name" value="DMT_YdcZ"/>
    <property type="match status" value="1"/>
</dbReference>
<evidence type="ECO:0000313" key="3">
    <source>
        <dbReference type="Proteomes" id="UP001493487"/>
    </source>
</evidence>
<organism evidence="2 3">
    <name type="scientific">Cohnella silvisoli</name>
    <dbReference type="NCBI Taxonomy" id="2873699"/>
    <lineage>
        <taxon>Bacteria</taxon>
        <taxon>Bacillati</taxon>
        <taxon>Bacillota</taxon>
        <taxon>Bacilli</taxon>
        <taxon>Bacillales</taxon>
        <taxon>Paenibacillaceae</taxon>
        <taxon>Cohnella</taxon>
    </lineage>
</organism>
<dbReference type="EMBL" id="JASKHM010000017">
    <property type="protein sequence ID" value="MEQ4485839.1"/>
    <property type="molecule type" value="Genomic_DNA"/>
</dbReference>
<keyword evidence="1" id="KW-0812">Transmembrane</keyword>